<dbReference type="OrthoDB" id="9798990at2"/>
<organism evidence="2 3">
    <name type="scientific">Spirosoma fluviale</name>
    <dbReference type="NCBI Taxonomy" id="1597977"/>
    <lineage>
        <taxon>Bacteria</taxon>
        <taxon>Pseudomonadati</taxon>
        <taxon>Bacteroidota</taxon>
        <taxon>Cytophagia</taxon>
        <taxon>Cytophagales</taxon>
        <taxon>Cytophagaceae</taxon>
        <taxon>Spirosoma</taxon>
    </lineage>
</organism>
<dbReference type="EMBL" id="OCNH01000010">
    <property type="protein sequence ID" value="SOD99510.1"/>
    <property type="molecule type" value="Genomic_DNA"/>
</dbReference>
<keyword evidence="3" id="KW-1185">Reference proteome</keyword>
<sequence>MDELIIDTIVLDYLTRNQKALSPTSIKRIEQADTVYVCVSSLWELANHIREGLIVLDTDFDTFYQKALQTLGITLLDTQWQALSYLATFDYQIISKTWQRTINGVVTTGVKQELHKDPFDRMIIAHSLAMNLPVVSPDTFFPHYADRGLQVIW</sequence>
<dbReference type="Gene3D" id="3.40.50.1010">
    <property type="entry name" value="5'-nuclease"/>
    <property type="match status" value="1"/>
</dbReference>
<dbReference type="SUPFAM" id="SSF88723">
    <property type="entry name" value="PIN domain-like"/>
    <property type="match status" value="1"/>
</dbReference>
<dbReference type="InterPro" id="IPR029060">
    <property type="entry name" value="PIN-like_dom_sf"/>
</dbReference>
<dbReference type="AlphaFoldDB" id="A0A286GVI2"/>
<name>A0A286GVI2_9BACT</name>
<proteinExistence type="predicted"/>
<dbReference type="Proteomes" id="UP000219452">
    <property type="component" value="Unassembled WGS sequence"/>
</dbReference>
<evidence type="ECO:0000259" key="1">
    <source>
        <dbReference type="Pfam" id="PF01850"/>
    </source>
</evidence>
<protein>
    <submittedName>
        <fullName evidence="2">PIN domain nuclease, a component of toxin-antitoxin system (PIN domain)</fullName>
    </submittedName>
</protein>
<dbReference type="PANTHER" id="PTHR36173:SF2">
    <property type="entry name" value="RIBONUCLEASE VAPC16"/>
    <property type="match status" value="1"/>
</dbReference>
<reference evidence="3" key="1">
    <citation type="submission" date="2017-09" db="EMBL/GenBank/DDBJ databases">
        <authorList>
            <person name="Varghese N."/>
            <person name="Submissions S."/>
        </authorList>
    </citation>
    <scope>NUCLEOTIDE SEQUENCE [LARGE SCALE GENOMIC DNA]</scope>
    <source>
        <strain evidence="3">DSM 29961</strain>
    </source>
</reference>
<dbReference type="RefSeq" id="WP_097131922.1">
    <property type="nucleotide sequence ID" value="NZ_OCNH01000010.1"/>
</dbReference>
<dbReference type="InterPro" id="IPR052919">
    <property type="entry name" value="TA_system_RNase"/>
</dbReference>
<dbReference type="PANTHER" id="PTHR36173">
    <property type="entry name" value="RIBONUCLEASE VAPC16-RELATED"/>
    <property type="match status" value="1"/>
</dbReference>
<feature type="domain" description="PIN" evidence="1">
    <location>
        <begin position="5"/>
        <end position="145"/>
    </location>
</feature>
<dbReference type="InterPro" id="IPR002716">
    <property type="entry name" value="PIN_dom"/>
</dbReference>
<accession>A0A286GVI2</accession>
<evidence type="ECO:0000313" key="3">
    <source>
        <dbReference type="Proteomes" id="UP000219452"/>
    </source>
</evidence>
<evidence type="ECO:0000313" key="2">
    <source>
        <dbReference type="EMBL" id="SOD99510.1"/>
    </source>
</evidence>
<dbReference type="Pfam" id="PF01850">
    <property type="entry name" value="PIN"/>
    <property type="match status" value="1"/>
</dbReference>
<gene>
    <name evidence="2" type="ORF">SAMN06269250_0023</name>
</gene>